<proteinExistence type="predicted"/>
<dbReference type="GO" id="GO:0033104">
    <property type="term" value="C:type VI protein secretion system complex"/>
    <property type="evidence" value="ECO:0007669"/>
    <property type="project" value="InterPro"/>
</dbReference>
<dbReference type="EMBL" id="OCNH01000002">
    <property type="protein sequence ID" value="SOD90039.1"/>
    <property type="molecule type" value="Genomic_DNA"/>
</dbReference>
<dbReference type="InterPro" id="IPR036624">
    <property type="entry name" value="Hcp1-lik_sf"/>
</dbReference>
<dbReference type="SUPFAM" id="SSF141452">
    <property type="entry name" value="Hcp1-like"/>
    <property type="match status" value="1"/>
</dbReference>
<dbReference type="AlphaFoldDB" id="A0A286G4G2"/>
<evidence type="ECO:0000313" key="1">
    <source>
        <dbReference type="EMBL" id="SOD90039.1"/>
    </source>
</evidence>
<dbReference type="RefSeq" id="WP_097126832.1">
    <property type="nucleotide sequence ID" value="NZ_OCNH01000002.1"/>
</dbReference>
<accession>A0A286G4G2</accession>
<dbReference type="Proteomes" id="UP000219452">
    <property type="component" value="Unassembled WGS sequence"/>
</dbReference>
<gene>
    <name evidence="1" type="ORF">SAMN06269250_3278</name>
</gene>
<dbReference type="Gene3D" id="2.30.110.20">
    <property type="entry name" value="Hcp1-like"/>
    <property type="match status" value="1"/>
</dbReference>
<dbReference type="Pfam" id="PF17642">
    <property type="entry name" value="TssD"/>
    <property type="match status" value="1"/>
</dbReference>
<dbReference type="OrthoDB" id="955509at2"/>
<dbReference type="InterPro" id="IPR041408">
    <property type="entry name" value="Hcp_Tssd"/>
</dbReference>
<name>A0A286G4G2_9BACT</name>
<evidence type="ECO:0000313" key="2">
    <source>
        <dbReference type="Proteomes" id="UP000219452"/>
    </source>
</evidence>
<sequence length="141" mass="15625">MSGYSTQLKIDKHDAIIDLLSMSTSFSRSVDEKGRPSSHVMGGQLNCNALITKDTYLLQQMVNNDDVLLKGTITMIDSGSSKKVHRIFKFKNAFIVNYSESFSVQGQSYSCSFTITAALVIVGDEATLVQRWPGLETDDKF</sequence>
<organism evidence="1 2">
    <name type="scientific">Spirosoma fluviale</name>
    <dbReference type="NCBI Taxonomy" id="1597977"/>
    <lineage>
        <taxon>Bacteria</taxon>
        <taxon>Pseudomonadati</taxon>
        <taxon>Bacteroidota</taxon>
        <taxon>Cytophagia</taxon>
        <taxon>Cytophagales</taxon>
        <taxon>Cytophagaceae</taxon>
        <taxon>Spirosoma</taxon>
    </lineage>
</organism>
<reference evidence="2" key="1">
    <citation type="submission" date="2017-09" db="EMBL/GenBank/DDBJ databases">
        <authorList>
            <person name="Varghese N."/>
            <person name="Submissions S."/>
        </authorList>
    </citation>
    <scope>NUCLEOTIDE SEQUENCE [LARGE SCALE GENOMIC DNA]</scope>
    <source>
        <strain evidence="2">DSM 29961</strain>
    </source>
</reference>
<keyword evidence="2" id="KW-1185">Reference proteome</keyword>
<protein>
    <submittedName>
        <fullName evidence="1">Uncharacterized protein</fullName>
    </submittedName>
</protein>